<dbReference type="KEGG" id="mng:MNEG_15723"/>
<dbReference type="Proteomes" id="UP000054498">
    <property type="component" value="Unassembled WGS sequence"/>
</dbReference>
<organism evidence="1 2">
    <name type="scientific">Monoraphidium neglectum</name>
    <dbReference type="NCBI Taxonomy" id="145388"/>
    <lineage>
        <taxon>Eukaryota</taxon>
        <taxon>Viridiplantae</taxon>
        <taxon>Chlorophyta</taxon>
        <taxon>core chlorophytes</taxon>
        <taxon>Chlorophyceae</taxon>
        <taxon>CS clade</taxon>
        <taxon>Sphaeropleales</taxon>
        <taxon>Selenastraceae</taxon>
        <taxon>Monoraphidium</taxon>
    </lineage>
</organism>
<name>A0A0D2MA39_9CHLO</name>
<keyword evidence="2" id="KW-1185">Reference proteome</keyword>
<evidence type="ECO:0000313" key="1">
    <source>
        <dbReference type="EMBL" id="KIY92240.1"/>
    </source>
</evidence>
<dbReference type="GeneID" id="25733413"/>
<protein>
    <submittedName>
        <fullName evidence="1">Uncharacterized protein</fullName>
    </submittedName>
</protein>
<proteinExistence type="predicted"/>
<dbReference type="RefSeq" id="XP_013891260.1">
    <property type="nucleotide sequence ID" value="XM_014035806.1"/>
</dbReference>
<accession>A0A0D2MA39</accession>
<dbReference type="EMBL" id="KK105816">
    <property type="protein sequence ID" value="KIY92240.1"/>
    <property type="molecule type" value="Genomic_DNA"/>
</dbReference>
<dbReference type="AlphaFoldDB" id="A0A0D2MA39"/>
<feature type="non-terminal residue" evidence="1">
    <location>
        <position position="334"/>
    </location>
</feature>
<evidence type="ECO:0000313" key="2">
    <source>
        <dbReference type="Proteomes" id="UP000054498"/>
    </source>
</evidence>
<sequence length="334" mass="33819">MLSGLVTLKNNDASPMVVSGGVSLIASLNTGGQPREQELTQLQCDGAKPTGAVAPGGGLTCRFSNIPAPPGALRVFARARDAGGAAYTSDALSVPRGGAGGAGVAALQSSTPGACAFVSDNFFDGQEEETPIVVPSAINPKTLQSISANGSSKAAAAGVKAFRGKAPDAFDGQEASQRMCGSVSYTYKAEFGPFSSTACGTYTAANLVSTLIELAGDTSQVSDLGVVSIAVEGCPRPGPTATLDAPSLAVVRQYGWALNGTVSPGALLVQKGSQQGAATAAYTYKATRTTQGESYELSGTITVRNPTPTAWVLQDVRVEALRPTEVQAILPQSA</sequence>
<dbReference type="STRING" id="145388.A0A0D2MA39"/>
<gene>
    <name evidence="1" type="ORF">MNEG_15723</name>
</gene>
<reference evidence="1 2" key="1">
    <citation type="journal article" date="2013" name="BMC Genomics">
        <title>Reconstruction of the lipid metabolism for the microalga Monoraphidium neglectum from its genome sequence reveals characteristics suitable for biofuel production.</title>
        <authorList>
            <person name="Bogen C."/>
            <person name="Al-Dilaimi A."/>
            <person name="Albersmeier A."/>
            <person name="Wichmann J."/>
            <person name="Grundmann M."/>
            <person name="Rupp O."/>
            <person name="Lauersen K.J."/>
            <person name="Blifernez-Klassen O."/>
            <person name="Kalinowski J."/>
            <person name="Goesmann A."/>
            <person name="Mussgnug J.H."/>
            <person name="Kruse O."/>
        </authorList>
    </citation>
    <scope>NUCLEOTIDE SEQUENCE [LARGE SCALE GENOMIC DNA]</scope>
    <source>
        <strain evidence="1 2">SAG 48.87</strain>
    </source>
</reference>